<keyword evidence="1 2" id="KW-0819">tRNA processing</keyword>
<keyword evidence="2" id="KW-0067">ATP-binding</keyword>
<dbReference type="SUPFAM" id="SSF52374">
    <property type="entry name" value="Nucleotidylyl transferase"/>
    <property type="match status" value="1"/>
</dbReference>
<keyword evidence="2" id="KW-0963">Cytoplasm</keyword>
<evidence type="ECO:0000256" key="1">
    <source>
        <dbReference type="ARBA" id="ARBA00022694"/>
    </source>
</evidence>
<dbReference type="Proteomes" id="UP000433181">
    <property type="component" value="Unassembled WGS sequence"/>
</dbReference>
<comment type="subcellular location">
    <subcellularLocation>
        <location evidence="2">Cytoplasm</location>
    </subcellularLocation>
</comment>
<keyword evidence="2" id="KW-0436">Ligase</keyword>
<keyword evidence="3" id="KW-0808">Transferase</keyword>
<protein>
    <recommendedName>
        <fullName evidence="2">tRNA(Met) cytidine acetate ligase</fullName>
        <ecNumber evidence="2">6.3.4.-</ecNumber>
    </recommendedName>
</protein>
<comment type="function">
    <text evidence="2">Catalyzes the formation of N(4)-acetylcytidine (ac(4)C) at the wobble position of elongator tRNA(Met), using acetate and ATP as substrates. First activates an acetate ion to form acetyladenylate (Ac-AMP) and then transfers the acetyl group to tRNA to form ac(4)C34.</text>
</comment>
<keyword evidence="4" id="KW-1185">Reference proteome</keyword>
<dbReference type="GO" id="GO:0006400">
    <property type="term" value="P:tRNA modification"/>
    <property type="evidence" value="ECO:0007669"/>
    <property type="project" value="UniProtKB-UniRule"/>
</dbReference>
<comment type="similarity">
    <text evidence="2">Belongs to the TmcAL family.</text>
</comment>
<comment type="caution">
    <text evidence="2">Lacks conserved residue(s) required for the propagation of feature annotation.</text>
</comment>
<name>A0A6I2U8I1_9FIRM</name>
<dbReference type="GO" id="GO:0016879">
    <property type="term" value="F:ligase activity, forming carbon-nitrogen bonds"/>
    <property type="evidence" value="ECO:0007669"/>
    <property type="project" value="UniProtKB-UniRule"/>
</dbReference>
<dbReference type="GO" id="GO:0000049">
    <property type="term" value="F:tRNA binding"/>
    <property type="evidence" value="ECO:0007669"/>
    <property type="project" value="UniProtKB-KW"/>
</dbReference>
<sequence>MATGIIAEYNPFHNGHKYQIGCIKKQHDCGIIACISGSITQRGEFALLDKWQRAGAAVKNGANLVIELPAAFACRSAQDFATGGVRLLDSLGIVDTLAFGTAYPEIEKLQLAADFQPEAHREALQQKLKGGLSYGAALSQLIGENTGLNAEMLTEPNTILAIEYLRALKNNGGIRPLPLPRTGAGHNDTAVKGEFASGTALRRLARQGQFRQLMQLVPEATMSAIKNTTMYPDSKKQLPLMIWKLLSLAAEEIAAIYGVGEGMEYRLKEAASKPDCASSYSALIQELATRRYPATRIQRTLMHLLLGSTKDKIAEMTASGPLYIRVLAFDDMGRQLLKDIRQKTSLPIITKVTEYLNRRDMQHPDRLSPLQRMLYMDIAAANLRELCLSPLPSNPQGEQQIRLNADFTTSPVYMDRTSLSL</sequence>
<feature type="binding site" evidence="2">
    <location>
        <position position="157"/>
    </location>
    <ligand>
        <name>ATP</name>
        <dbReference type="ChEBI" id="CHEBI:30616"/>
    </ligand>
</feature>
<keyword evidence="2" id="KW-0694">RNA-binding</keyword>
<dbReference type="PANTHER" id="PTHR37825:SF1">
    <property type="entry name" value="TRNA(MET) CYTIDINE ACETATE LIGASE"/>
    <property type="match status" value="1"/>
</dbReference>
<comment type="catalytic activity">
    <reaction evidence="2">
        <text>cytidine(34) in elongator tRNA(Met) + acetate + ATP = N(4)-acetylcytidine(34) in elongator tRNA(Met) + AMP + diphosphate</text>
        <dbReference type="Rhea" id="RHEA:58144"/>
        <dbReference type="Rhea" id="RHEA-COMP:10693"/>
        <dbReference type="Rhea" id="RHEA-COMP:10694"/>
        <dbReference type="ChEBI" id="CHEBI:30089"/>
        <dbReference type="ChEBI" id="CHEBI:30616"/>
        <dbReference type="ChEBI" id="CHEBI:33019"/>
        <dbReference type="ChEBI" id="CHEBI:74900"/>
        <dbReference type="ChEBI" id="CHEBI:82748"/>
        <dbReference type="ChEBI" id="CHEBI:456215"/>
    </reaction>
</comment>
<dbReference type="PANTHER" id="PTHR37825">
    <property type="entry name" value="TRNA(MET) CYTIDINE ACETATE LIGASE"/>
    <property type="match status" value="1"/>
</dbReference>
<evidence type="ECO:0000256" key="2">
    <source>
        <dbReference type="HAMAP-Rule" id="MF_01539"/>
    </source>
</evidence>
<dbReference type="GO" id="GO:0005524">
    <property type="term" value="F:ATP binding"/>
    <property type="evidence" value="ECO:0007669"/>
    <property type="project" value="UniProtKB-KW"/>
</dbReference>
<feature type="binding site" evidence="2">
    <location>
        <begin position="6"/>
        <end position="19"/>
    </location>
    <ligand>
        <name>ATP</name>
        <dbReference type="ChEBI" id="CHEBI:30616"/>
    </ligand>
</feature>
<dbReference type="InterPro" id="IPR008513">
    <property type="entry name" value="tRNA(Met)_cyd_acetate_ligase"/>
</dbReference>
<dbReference type="EC" id="6.3.4.-" evidence="2"/>
<dbReference type="GO" id="GO:0005737">
    <property type="term" value="C:cytoplasm"/>
    <property type="evidence" value="ECO:0007669"/>
    <property type="project" value="UniProtKB-SubCell"/>
</dbReference>
<organism evidence="3 4">
    <name type="scientific">Anaerovibrio slackiae</name>
    <dbReference type="NCBI Taxonomy" id="2652309"/>
    <lineage>
        <taxon>Bacteria</taxon>
        <taxon>Bacillati</taxon>
        <taxon>Bacillota</taxon>
        <taxon>Negativicutes</taxon>
        <taxon>Selenomonadales</taxon>
        <taxon>Selenomonadaceae</taxon>
        <taxon>Anaerovibrio</taxon>
    </lineage>
</organism>
<dbReference type="RefSeq" id="WP_154405524.1">
    <property type="nucleotide sequence ID" value="NZ_VUNR01000002.1"/>
</dbReference>
<feature type="binding site" evidence="2">
    <location>
        <position position="181"/>
    </location>
    <ligand>
        <name>ATP</name>
        <dbReference type="ChEBI" id="CHEBI:30616"/>
    </ligand>
</feature>
<dbReference type="GO" id="GO:0016740">
    <property type="term" value="F:transferase activity"/>
    <property type="evidence" value="ECO:0007669"/>
    <property type="project" value="UniProtKB-KW"/>
</dbReference>
<dbReference type="HAMAP" id="MF_01539">
    <property type="entry name" value="TmcAL"/>
    <property type="match status" value="1"/>
</dbReference>
<dbReference type="GeneID" id="96777631"/>
<feature type="binding site" evidence="2">
    <location>
        <position position="100"/>
    </location>
    <ligand>
        <name>ATP</name>
        <dbReference type="ChEBI" id="CHEBI:30616"/>
    </ligand>
</feature>
<reference evidence="3 4" key="1">
    <citation type="submission" date="2019-08" db="EMBL/GenBank/DDBJ databases">
        <title>In-depth cultivation of the pig gut microbiome towards novel bacterial diversity and tailored functional studies.</title>
        <authorList>
            <person name="Wylensek D."/>
            <person name="Hitch T.C.A."/>
            <person name="Clavel T."/>
        </authorList>
    </citation>
    <scope>NUCLEOTIDE SEQUENCE [LARGE SCALE GENOMIC DNA]</scope>
    <source>
        <strain evidence="3 4">WCA-693-APC-5D-A</strain>
    </source>
</reference>
<keyword evidence="2" id="KW-0547">Nucleotide-binding</keyword>
<dbReference type="EMBL" id="VUNR01000002">
    <property type="protein sequence ID" value="MSU07718.1"/>
    <property type="molecule type" value="Genomic_DNA"/>
</dbReference>
<gene>
    <name evidence="2" type="primary">tmcAL</name>
    <name evidence="3" type="ORF">FYJ84_01760</name>
</gene>
<evidence type="ECO:0000313" key="4">
    <source>
        <dbReference type="Proteomes" id="UP000433181"/>
    </source>
</evidence>
<evidence type="ECO:0000313" key="3">
    <source>
        <dbReference type="EMBL" id="MSU07718.1"/>
    </source>
</evidence>
<accession>A0A6I2U8I1</accession>
<comment type="caution">
    <text evidence="3">The sequence shown here is derived from an EMBL/GenBank/DDBJ whole genome shotgun (WGS) entry which is preliminary data.</text>
</comment>
<dbReference type="AlphaFoldDB" id="A0A6I2U8I1"/>
<dbReference type="Gene3D" id="3.40.50.620">
    <property type="entry name" value="HUPs"/>
    <property type="match status" value="1"/>
</dbReference>
<proteinExistence type="inferred from homology"/>
<dbReference type="InterPro" id="IPR014729">
    <property type="entry name" value="Rossmann-like_a/b/a_fold"/>
</dbReference>
<dbReference type="Pfam" id="PF05636">
    <property type="entry name" value="HIGH_NTase1"/>
    <property type="match status" value="1"/>
</dbReference>
<keyword evidence="2" id="KW-0820">tRNA-binding</keyword>